<dbReference type="Pfam" id="PF07729">
    <property type="entry name" value="FCD"/>
    <property type="match status" value="1"/>
</dbReference>
<dbReference type="GO" id="GO:0003700">
    <property type="term" value="F:DNA-binding transcription factor activity"/>
    <property type="evidence" value="ECO:0007669"/>
    <property type="project" value="InterPro"/>
</dbReference>
<dbReference type="SUPFAM" id="SSF46785">
    <property type="entry name" value="Winged helix' DNA-binding domain"/>
    <property type="match status" value="1"/>
</dbReference>
<dbReference type="InterPro" id="IPR036390">
    <property type="entry name" value="WH_DNA-bd_sf"/>
</dbReference>
<dbReference type="PROSITE" id="PS50949">
    <property type="entry name" value="HTH_GNTR"/>
    <property type="match status" value="1"/>
</dbReference>
<dbReference type="InterPro" id="IPR011711">
    <property type="entry name" value="GntR_C"/>
</dbReference>
<dbReference type="RefSeq" id="WP_155052289.1">
    <property type="nucleotide sequence ID" value="NZ_BAAAIB010000014.1"/>
</dbReference>
<evidence type="ECO:0000313" key="5">
    <source>
        <dbReference type="EMBL" id="MTH69288.1"/>
    </source>
</evidence>
<dbReference type="AlphaFoldDB" id="A0A6I3M935"/>
<dbReference type="GO" id="GO:0003677">
    <property type="term" value="F:DNA binding"/>
    <property type="evidence" value="ECO:0007669"/>
    <property type="project" value="UniProtKB-KW"/>
</dbReference>
<evidence type="ECO:0000256" key="2">
    <source>
        <dbReference type="ARBA" id="ARBA00023125"/>
    </source>
</evidence>
<keyword evidence="6" id="KW-1185">Reference proteome</keyword>
<dbReference type="PANTHER" id="PTHR43537">
    <property type="entry name" value="TRANSCRIPTIONAL REGULATOR, GNTR FAMILY"/>
    <property type="match status" value="1"/>
</dbReference>
<keyword evidence="3" id="KW-0804">Transcription</keyword>
<gene>
    <name evidence="5" type="ORF">GJ743_13010</name>
</gene>
<feature type="domain" description="HTH gntR-type" evidence="4">
    <location>
        <begin position="9"/>
        <end position="76"/>
    </location>
</feature>
<dbReference type="Gene3D" id="1.20.120.530">
    <property type="entry name" value="GntR ligand-binding domain-like"/>
    <property type="match status" value="1"/>
</dbReference>
<dbReference type="OrthoDB" id="8680240at2"/>
<dbReference type="SUPFAM" id="SSF48008">
    <property type="entry name" value="GntR ligand-binding domain-like"/>
    <property type="match status" value="1"/>
</dbReference>
<protein>
    <submittedName>
        <fullName evidence="5">FCD domain-containing protein</fullName>
    </submittedName>
</protein>
<accession>A0A6I3M935</accession>
<dbReference type="PRINTS" id="PR00035">
    <property type="entry name" value="HTHGNTR"/>
</dbReference>
<dbReference type="SMART" id="SM00895">
    <property type="entry name" value="FCD"/>
    <property type="match status" value="1"/>
</dbReference>
<dbReference type="InterPro" id="IPR036388">
    <property type="entry name" value="WH-like_DNA-bd_sf"/>
</dbReference>
<reference evidence="5 6" key="1">
    <citation type="submission" date="2019-11" db="EMBL/GenBank/DDBJ databases">
        <title>Agromyces kandeliae sp. nov., isolated from mangrove soil.</title>
        <authorList>
            <person name="Wang R."/>
        </authorList>
    </citation>
    <scope>NUCLEOTIDE SEQUENCE [LARGE SCALE GENOMIC DNA]</scope>
    <source>
        <strain evidence="5 6">JCM 11433</strain>
    </source>
</reference>
<evidence type="ECO:0000256" key="3">
    <source>
        <dbReference type="ARBA" id="ARBA00023163"/>
    </source>
</evidence>
<evidence type="ECO:0000259" key="4">
    <source>
        <dbReference type="PROSITE" id="PS50949"/>
    </source>
</evidence>
<comment type="caution">
    <text evidence="5">The sequence shown here is derived from an EMBL/GenBank/DDBJ whole genome shotgun (WGS) entry which is preliminary data.</text>
</comment>
<dbReference type="CDD" id="cd07377">
    <property type="entry name" value="WHTH_GntR"/>
    <property type="match status" value="1"/>
</dbReference>
<evidence type="ECO:0000313" key="6">
    <source>
        <dbReference type="Proteomes" id="UP000433071"/>
    </source>
</evidence>
<keyword evidence="2" id="KW-0238">DNA-binding</keyword>
<proteinExistence type="predicted"/>
<organism evidence="5 6">
    <name type="scientific">Agromyces bracchium</name>
    <dbReference type="NCBI Taxonomy" id="88376"/>
    <lineage>
        <taxon>Bacteria</taxon>
        <taxon>Bacillati</taxon>
        <taxon>Actinomycetota</taxon>
        <taxon>Actinomycetes</taxon>
        <taxon>Micrococcales</taxon>
        <taxon>Microbacteriaceae</taxon>
        <taxon>Agromyces</taxon>
    </lineage>
</organism>
<keyword evidence="1" id="KW-0805">Transcription regulation</keyword>
<dbReference type="Pfam" id="PF00392">
    <property type="entry name" value="GntR"/>
    <property type="match status" value="1"/>
</dbReference>
<sequence length="215" mass="22941">MSEATFAQRRFSDDFAGILRRRILDGEMKGGDRLNEVQLSNEYGISRSPIREALMALAGEGLVTFVAGKGAFVREVTVQEVRELGQVREALESFAVELVAQNATPEQLEALAENSGVGASSGVVSDDDFHRTILDLAGNERLTQYASHVIARLRMARSRSAGVPGRVEDAAAEHAAILTAIRAGDTSAASEAMRSHLRAATESASAALEQAQGEN</sequence>
<dbReference type="PANTHER" id="PTHR43537:SF5">
    <property type="entry name" value="UXU OPERON TRANSCRIPTIONAL REGULATOR"/>
    <property type="match status" value="1"/>
</dbReference>
<dbReference type="Proteomes" id="UP000433071">
    <property type="component" value="Unassembled WGS sequence"/>
</dbReference>
<evidence type="ECO:0000256" key="1">
    <source>
        <dbReference type="ARBA" id="ARBA00023015"/>
    </source>
</evidence>
<dbReference type="InterPro" id="IPR000524">
    <property type="entry name" value="Tscrpt_reg_HTH_GntR"/>
</dbReference>
<dbReference type="InterPro" id="IPR008920">
    <property type="entry name" value="TF_FadR/GntR_C"/>
</dbReference>
<dbReference type="EMBL" id="WMLB01000025">
    <property type="protein sequence ID" value="MTH69288.1"/>
    <property type="molecule type" value="Genomic_DNA"/>
</dbReference>
<dbReference type="Gene3D" id="1.10.10.10">
    <property type="entry name" value="Winged helix-like DNA-binding domain superfamily/Winged helix DNA-binding domain"/>
    <property type="match status" value="1"/>
</dbReference>
<dbReference type="SMART" id="SM00345">
    <property type="entry name" value="HTH_GNTR"/>
    <property type="match status" value="1"/>
</dbReference>
<name>A0A6I3M935_9MICO</name>